<accession>M2TM01</accession>
<evidence type="ECO:0000256" key="1">
    <source>
        <dbReference type="SAM" id="MobiDB-lite"/>
    </source>
</evidence>
<comment type="caution">
    <text evidence="2">The sequence shown here is derived from an EMBL/GenBank/DDBJ whole genome shotgun (WGS) entry which is preliminary data.</text>
</comment>
<dbReference type="EMBL" id="AMRV01000005">
    <property type="protein sequence ID" value="EMD82761.1"/>
    <property type="molecule type" value="Genomic_DNA"/>
</dbReference>
<sequence length="49" mass="5448">MGRPQTNQRGEEDYDVADFYDFDGEGAFGSEPLPCCEVDEDGLDSDLIE</sequence>
<reference evidence="2 3" key="1">
    <citation type="journal article" date="2013" name="Genome Announc.">
        <title>Draft Genome Sequence of Strain JLT2015T, Belonging to the Family Sphingomonadaceae of the Alphaproteobacteria.</title>
        <authorList>
            <person name="Tang K."/>
            <person name="Liu K."/>
            <person name="Li S."/>
            <person name="Jiao N."/>
        </authorList>
    </citation>
    <scope>NUCLEOTIDE SEQUENCE [LARGE SCALE GENOMIC DNA]</scope>
    <source>
        <strain evidence="2 3">JLT2015</strain>
    </source>
</reference>
<dbReference type="Proteomes" id="UP000011717">
    <property type="component" value="Unassembled WGS sequence"/>
</dbReference>
<feature type="compositionally biased region" description="Acidic residues" evidence="1">
    <location>
        <begin position="37"/>
        <end position="49"/>
    </location>
</feature>
<evidence type="ECO:0000313" key="3">
    <source>
        <dbReference type="Proteomes" id="UP000011717"/>
    </source>
</evidence>
<name>M2TM01_9SPHN</name>
<keyword evidence="3" id="KW-1185">Reference proteome</keyword>
<organism evidence="2 3">
    <name type="scientific">Pacificimonas flava</name>
    <dbReference type="NCBI Taxonomy" id="1234595"/>
    <lineage>
        <taxon>Bacteria</taxon>
        <taxon>Pseudomonadati</taxon>
        <taxon>Pseudomonadota</taxon>
        <taxon>Alphaproteobacteria</taxon>
        <taxon>Sphingomonadales</taxon>
        <taxon>Sphingosinicellaceae</taxon>
        <taxon>Pacificimonas</taxon>
    </lineage>
</organism>
<dbReference type="RefSeq" id="WP_008602034.1">
    <property type="nucleotide sequence ID" value="NZ_AMRV01000005.1"/>
</dbReference>
<proteinExistence type="predicted"/>
<protein>
    <submittedName>
        <fullName evidence="2">Uncharacterized protein</fullName>
    </submittedName>
</protein>
<feature type="region of interest" description="Disordered" evidence="1">
    <location>
        <begin position="28"/>
        <end position="49"/>
    </location>
</feature>
<evidence type="ECO:0000313" key="2">
    <source>
        <dbReference type="EMBL" id="EMD82761.1"/>
    </source>
</evidence>
<dbReference type="AlphaFoldDB" id="M2TM01"/>
<gene>
    <name evidence="2" type="ORF">C725_1801</name>
</gene>